<evidence type="ECO:0000256" key="1">
    <source>
        <dbReference type="SAM" id="Phobius"/>
    </source>
</evidence>
<proteinExistence type="predicted"/>
<evidence type="ECO:0000313" key="2">
    <source>
        <dbReference type="EMBL" id="GIP18392.1"/>
    </source>
</evidence>
<dbReference type="RefSeq" id="WP_213518747.1">
    <property type="nucleotide sequence ID" value="NZ_BOSE01000008.1"/>
</dbReference>
<accession>A0A919YPR2</accession>
<evidence type="ECO:0000313" key="3">
    <source>
        <dbReference type="Proteomes" id="UP000683139"/>
    </source>
</evidence>
<dbReference type="EMBL" id="BOSE01000008">
    <property type="protein sequence ID" value="GIP18392.1"/>
    <property type="molecule type" value="Genomic_DNA"/>
</dbReference>
<reference evidence="2" key="1">
    <citation type="submission" date="2021-03" db="EMBL/GenBank/DDBJ databases">
        <title>Antimicrobial resistance genes in bacteria isolated from Japanese honey, and their potential for conferring macrolide and lincosamide resistance in the American foulbrood pathogen Paenibacillus larvae.</title>
        <authorList>
            <person name="Okamoto M."/>
            <person name="Kumagai M."/>
            <person name="Kanamori H."/>
            <person name="Takamatsu D."/>
        </authorList>
    </citation>
    <scope>NUCLEOTIDE SEQUENCE</scope>
    <source>
        <strain evidence="2">J40TS1</strain>
    </source>
</reference>
<protein>
    <submittedName>
        <fullName evidence="2">Uncharacterized protein</fullName>
    </submittedName>
</protein>
<sequence length="49" mass="5694">MKESSQAANAEQYALEYMLVCLYMACLRVSVTTKRRKQRVKKITTIQPL</sequence>
<keyword evidence="1" id="KW-0812">Transmembrane</keyword>
<organism evidence="2 3">
    <name type="scientific">Paenibacillus montaniterrae</name>
    <dbReference type="NCBI Taxonomy" id="429341"/>
    <lineage>
        <taxon>Bacteria</taxon>
        <taxon>Bacillati</taxon>
        <taxon>Bacillota</taxon>
        <taxon>Bacilli</taxon>
        <taxon>Bacillales</taxon>
        <taxon>Paenibacillaceae</taxon>
        <taxon>Paenibacillus</taxon>
    </lineage>
</organism>
<keyword evidence="1" id="KW-1133">Transmembrane helix</keyword>
<dbReference type="AlphaFoldDB" id="A0A919YPR2"/>
<dbReference type="Proteomes" id="UP000683139">
    <property type="component" value="Unassembled WGS sequence"/>
</dbReference>
<feature type="transmembrane region" description="Helical" evidence="1">
    <location>
        <begin position="12"/>
        <end position="31"/>
    </location>
</feature>
<keyword evidence="1" id="KW-0472">Membrane</keyword>
<name>A0A919YPR2_9BACL</name>
<comment type="caution">
    <text evidence="2">The sequence shown here is derived from an EMBL/GenBank/DDBJ whole genome shotgun (WGS) entry which is preliminary data.</text>
</comment>
<keyword evidence="3" id="KW-1185">Reference proteome</keyword>
<gene>
    <name evidence="2" type="ORF">J40TS1_40340</name>
</gene>